<dbReference type="RefSeq" id="WP_173263952.1">
    <property type="nucleotide sequence ID" value="NZ_BLLG01000005.1"/>
</dbReference>
<dbReference type="InterPro" id="IPR023772">
    <property type="entry name" value="DNA-bd_HTH_TetR-type_CS"/>
</dbReference>
<keyword evidence="1" id="KW-0805">Transcription regulation</keyword>
<organism evidence="7 8">
    <name type="scientific">Streptomyces pacificus</name>
    <dbReference type="NCBI Taxonomy" id="2705029"/>
    <lineage>
        <taxon>Bacteria</taxon>
        <taxon>Bacillati</taxon>
        <taxon>Actinomycetota</taxon>
        <taxon>Actinomycetes</taxon>
        <taxon>Kitasatosporales</taxon>
        <taxon>Streptomycetaceae</taxon>
        <taxon>Streptomyces</taxon>
    </lineage>
</organism>
<dbReference type="InterPro" id="IPR050109">
    <property type="entry name" value="HTH-type_TetR-like_transc_reg"/>
</dbReference>
<keyword evidence="8" id="KW-1185">Reference proteome</keyword>
<dbReference type="SUPFAM" id="SSF46689">
    <property type="entry name" value="Homeodomain-like"/>
    <property type="match status" value="1"/>
</dbReference>
<feature type="domain" description="HTH tetR-type" evidence="6">
    <location>
        <begin position="26"/>
        <end position="86"/>
    </location>
</feature>
<dbReference type="GO" id="GO:0003700">
    <property type="term" value="F:DNA-binding transcription factor activity"/>
    <property type="evidence" value="ECO:0007669"/>
    <property type="project" value="TreeGrafter"/>
</dbReference>
<feature type="DNA-binding region" description="H-T-H motif" evidence="4">
    <location>
        <begin position="49"/>
        <end position="68"/>
    </location>
</feature>
<dbReference type="PROSITE" id="PS01081">
    <property type="entry name" value="HTH_TETR_1"/>
    <property type="match status" value="1"/>
</dbReference>
<evidence type="ECO:0000259" key="6">
    <source>
        <dbReference type="PROSITE" id="PS50977"/>
    </source>
</evidence>
<dbReference type="Proteomes" id="UP000484988">
    <property type="component" value="Unassembled WGS sequence"/>
</dbReference>
<evidence type="ECO:0000256" key="2">
    <source>
        <dbReference type="ARBA" id="ARBA00023125"/>
    </source>
</evidence>
<dbReference type="SUPFAM" id="SSF48498">
    <property type="entry name" value="Tetracyclin repressor-like, C-terminal domain"/>
    <property type="match status" value="1"/>
</dbReference>
<protein>
    <submittedName>
        <fullName evidence="7">TetR/AcrR family transcriptional regulator</fullName>
    </submittedName>
</protein>
<accession>A0A6A0ASZ4</accession>
<dbReference type="EMBL" id="BLLG01000005">
    <property type="protein sequence ID" value="GFH36036.1"/>
    <property type="molecule type" value="Genomic_DNA"/>
</dbReference>
<feature type="compositionally biased region" description="Pro residues" evidence="5">
    <location>
        <begin position="1"/>
        <end position="12"/>
    </location>
</feature>
<name>A0A6A0ASZ4_9ACTN</name>
<dbReference type="PROSITE" id="PS50977">
    <property type="entry name" value="HTH_TETR_2"/>
    <property type="match status" value="1"/>
</dbReference>
<keyword evidence="2 4" id="KW-0238">DNA-binding</keyword>
<proteinExistence type="predicted"/>
<dbReference type="GO" id="GO:0000976">
    <property type="term" value="F:transcription cis-regulatory region binding"/>
    <property type="evidence" value="ECO:0007669"/>
    <property type="project" value="TreeGrafter"/>
</dbReference>
<evidence type="ECO:0000313" key="8">
    <source>
        <dbReference type="Proteomes" id="UP000484988"/>
    </source>
</evidence>
<dbReference type="InterPro" id="IPR011075">
    <property type="entry name" value="TetR_C"/>
</dbReference>
<sequence length="251" mass="25857">MARTAPPVPQPEEAPAARRRGRPRDAARDRALLDATLAVLVESGFGGLTTAAVATRAGVSTATLYRRWSSKEDLVVAAAATCTEPHEPPATGTLEGDLRTVLRDKAAAMTGEGGRLMRALVGEAAHNTVLAQALTAAFLEPAYRRVAEVVRSAADRGEIPPVEDYSLLGDVVLGPVMSSFFFTSRLPEHIDPATARDRADRLLPFALRAVGGGRPSSGEASTGPAAGSTDAAGPVAGESAGPVAGESAGRR</sequence>
<feature type="region of interest" description="Disordered" evidence="5">
    <location>
        <begin position="210"/>
        <end position="251"/>
    </location>
</feature>
<evidence type="ECO:0000256" key="5">
    <source>
        <dbReference type="SAM" id="MobiDB-lite"/>
    </source>
</evidence>
<reference evidence="7 8" key="1">
    <citation type="submission" date="2020-02" db="EMBL/GenBank/DDBJ databases">
        <title>Whole Genome Shotgun Sequence of Streptomyces sp. strain CWH03.</title>
        <authorList>
            <person name="Dohra H."/>
            <person name="Kodani S."/>
            <person name="Yamamura H."/>
        </authorList>
    </citation>
    <scope>NUCLEOTIDE SEQUENCE [LARGE SCALE GENOMIC DNA]</scope>
    <source>
        <strain evidence="7 8">CWH03</strain>
    </source>
</reference>
<evidence type="ECO:0000256" key="4">
    <source>
        <dbReference type="PROSITE-ProRule" id="PRU00335"/>
    </source>
</evidence>
<gene>
    <name evidence="7" type="ORF">SCWH03_22580</name>
</gene>
<dbReference type="PRINTS" id="PR00455">
    <property type="entry name" value="HTHTETR"/>
</dbReference>
<evidence type="ECO:0000256" key="3">
    <source>
        <dbReference type="ARBA" id="ARBA00023163"/>
    </source>
</evidence>
<dbReference type="Pfam" id="PF00440">
    <property type="entry name" value="TetR_N"/>
    <property type="match status" value="1"/>
</dbReference>
<keyword evidence="3" id="KW-0804">Transcription</keyword>
<feature type="region of interest" description="Disordered" evidence="5">
    <location>
        <begin position="1"/>
        <end position="26"/>
    </location>
</feature>
<dbReference type="InterPro" id="IPR036271">
    <property type="entry name" value="Tet_transcr_reg_TetR-rel_C_sf"/>
</dbReference>
<dbReference type="InterPro" id="IPR009057">
    <property type="entry name" value="Homeodomain-like_sf"/>
</dbReference>
<dbReference type="PANTHER" id="PTHR30055:SF148">
    <property type="entry name" value="TETR-FAMILY TRANSCRIPTIONAL REGULATOR"/>
    <property type="match status" value="1"/>
</dbReference>
<dbReference type="Gene3D" id="1.10.10.60">
    <property type="entry name" value="Homeodomain-like"/>
    <property type="match status" value="1"/>
</dbReference>
<dbReference type="Gene3D" id="1.10.357.10">
    <property type="entry name" value="Tetracycline Repressor, domain 2"/>
    <property type="match status" value="1"/>
</dbReference>
<comment type="caution">
    <text evidence="7">The sequence shown here is derived from an EMBL/GenBank/DDBJ whole genome shotgun (WGS) entry which is preliminary data.</text>
</comment>
<dbReference type="InterPro" id="IPR001647">
    <property type="entry name" value="HTH_TetR"/>
</dbReference>
<evidence type="ECO:0000313" key="7">
    <source>
        <dbReference type="EMBL" id="GFH36036.1"/>
    </source>
</evidence>
<dbReference type="PANTHER" id="PTHR30055">
    <property type="entry name" value="HTH-TYPE TRANSCRIPTIONAL REGULATOR RUTR"/>
    <property type="match status" value="1"/>
</dbReference>
<dbReference type="Pfam" id="PF16859">
    <property type="entry name" value="TetR_C_11"/>
    <property type="match status" value="1"/>
</dbReference>
<evidence type="ECO:0000256" key="1">
    <source>
        <dbReference type="ARBA" id="ARBA00023015"/>
    </source>
</evidence>
<dbReference type="AlphaFoldDB" id="A0A6A0ASZ4"/>